<name>A0AAV9R5Y3_9TELE</name>
<protein>
    <submittedName>
        <fullName evidence="1">Uncharacterized protein</fullName>
    </submittedName>
</protein>
<evidence type="ECO:0000313" key="2">
    <source>
        <dbReference type="Proteomes" id="UP001311232"/>
    </source>
</evidence>
<sequence length="120" mass="13329">MVNDLHLYSALSSPQRPQGSLHYTLQSVILPFVHNFTVVSYNVATAALGQTDRNEAAIQSALPSPLTQRLRQTEWGFEPAIHQLQDEPLPVSPPLPHGSMMVWAVLLPQDLDDFLTSMEP</sequence>
<dbReference type="EMBL" id="JAHHUM010002408">
    <property type="protein sequence ID" value="KAK5603740.1"/>
    <property type="molecule type" value="Genomic_DNA"/>
</dbReference>
<reference evidence="1 2" key="1">
    <citation type="submission" date="2021-06" db="EMBL/GenBank/DDBJ databases">
        <authorList>
            <person name="Palmer J.M."/>
        </authorList>
    </citation>
    <scope>NUCLEOTIDE SEQUENCE [LARGE SCALE GENOMIC DNA]</scope>
    <source>
        <strain evidence="1 2">MEX-2019</strain>
        <tissue evidence="1">Muscle</tissue>
    </source>
</reference>
<gene>
    <name evidence="1" type="ORF">CRENBAI_001760</name>
</gene>
<keyword evidence="2" id="KW-1185">Reference proteome</keyword>
<dbReference type="Proteomes" id="UP001311232">
    <property type="component" value="Unassembled WGS sequence"/>
</dbReference>
<evidence type="ECO:0000313" key="1">
    <source>
        <dbReference type="EMBL" id="KAK5603740.1"/>
    </source>
</evidence>
<comment type="caution">
    <text evidence="1">The sequence shown here is derived from an EMBL/GenBank/DDBJ whole genome shotgun (WGS) entry which is preliminary data.</text>
</comment>
<organism evidence="1 2">
    <name type="scientific">Crenichthys baileyi</name>
    <name type="common">White River springfish</name>
    <dbReference type="NCBI Taxonomy" id="28760"/>
    <lineage>
        <taxon>Eukaryota</taxon>
        <taxon>Metazoa</taxon>
        <taxon>Chordata</taxon>
        <taxon>Craniata</taxon>
        <taxon>Vertebrata</taxon>
        <taxon>Euteleostomi</taxon>
        <taxon>Actinopterygii</taxon>
        <taxon>Neopterygii</taxon>
        <taxon>Teleostei</taxon>
        <taxon>Neoteleostei</taxon>
        <taxon>Acanthomorphata</taxon>
        <taxon>Ovalentaria</taxon>
        <taxon>Atherinomorphae</taxon>
        <taxon>Cyprinodontiformes</taxon>
        <taxon>Goodeidae</taxon>
        <taxon>Crenichthys</taxon>
    </lineage>
</organism>
<dbReference type="AlphaFoldDB" id="A0AAV9R5Y3"/>
<accession>A0AAV9R5Y3</accession>
<proteinExistence type="predicted"/>